<dbReference type="Proteomes" id="UP000829685">
    <property type="component" value="Unassembled WGS sequence"/>
</dbReference>
<feature type="signal peptide" evidence="5">
    <location>
        <begin position="1"/>
        <end position="17"/>
    </location>
</feature>
<keyword evidence="3" id="KW-1015">Disulfide bond</keyword>
<protein>
    <submittedName>
        <fullName evidence="6">Uncharacterized protein</fullName>
    </submittedName>
</protein>
<comment type="caution">
    <text evidence="6">The sequence shown here is derived from an EMBL/GenBank/DDBJ whole genome shotgun (WGS) entry which is preliminary data.</text>
</comment>
<reference evidence="6" key="1">
    <citation type="submission" date="2021-03" db="EMBL/GenBank/DDBJ databases">
        <title>Revisited historic fungal species revealed as producer of novel bioactive compounds through whole genome sequencing and comparative genomics.</title>
        <authorList>
            <person name="Vignolle G.A."/>
            <person name="Hochenegger N."/>
            <person name="Mach R.L."/>
            <person name="Mach-Aigner A.R."/>
            <person name="Javad Rahimi M."/>
            <person name="Salim K.A."/>
            <person name="Chan C.M."/>
            <person name="Lim L.B.L."/>
            <person name="Cai F."/>
            <person name="Druzhinina I.S."/>
            <person name="U'Ren J.M."/>
            <person name="Derntl C."/>
        </authorList>
    </citation>
    <scope>NUCLEOTIDE SEQUENCE</scope>
    <source>
        <strain evidence="6">TUCIM 5799</strain>
    </source>
</reference>
<organism evidence="6 7">
    <name type="scientific">Neoarthrinium moseri</name>
    <dbReference type="NCBI Taxonomy" id="1658444"/>
    <lineage>
        <taxon>Eukaryota</taxon>
        <taxon>Fungi</taxon>
        <taxon>Dikarya</taxon>
        <taxon>Ascomycota</taxon>
        <taxon>Pezizomycotina</taxon>
        <taxon>Sordariomycetes</taxon>
        <taxon>Xylariomycetidae</taxon>
        <taxon>Amphisphaeriales</taxon>
        <taxon>Apiosporaceae</taxon>
        <taxon>Neoarthrinium</taxon>
    </lineage>
</organism>
<dbReference type="PANTHER" id="PTHR42341">
    <property type="entry name" value="HYDROPHOBIN"/>
    <property type="match status" value="1"/>
</dbReference>
<evidence type="ECO:0000256" key="4">
    <source>
        <dbReference type="SAM" id="MobiDB-lite"/>
    </source>
</evidence>
<evidence type="ECO:0000256" key="2">
    <source>
        <dbReference type="ARBA" id="ARBA00009576"/>
    </source>
</evidence>
<evidence type="ECO:0000256" key="3">
    <source>
        <dbReference type="ARBA" id="ARBA00023157"/>
    </source>
</evidence>
<dbReference type="AlphaFoldDB" id="A0A9P9WVT9"/>
<sequence>MQLITLLLPFLASAVLAKPLVVRNGGGGEGGGDGDGGHPPGGGSGGGCPGGGSGGGGSGGGGSGGGGSGGGGGGGGGGKYDACSGLYNTAQCCATDVGGVADLDCKNPSAIPSSPTNFKELCAAVGKTAECCVIPVLGQDVLCQTPAGL</sequence>
<feature type="region of interest" description="Disordered" evidence="4">
    <location>
        <begin position="27"/>
        <end position="76"/>
    </location>
</feature>
<keyword evidence="7" id="KW-1185">Reference proteome</keyword>
<dbReference type="GO" id="GO:0005576">
    <property type="term" value="C:extracellular region"/>
    <property type="evidence" value="ECO:0007669"/>
    <property type="project" value="InterPro"/>
</dbReference>
<evidence type="ECO:0000256" key="1">
    <source>
        <dbReference type="ARBA" id="ARBA00004196"/>
    </source>
</evidence>
<dbReference type="SUPFAM" id="SSF101751">
    <property type="entry name" value="Hydrophobin II, HfbII"/>
    <property type="match status" value="1"/>
</dbReference>
<dbReference type="Pfam" id="PF06766">
    <property type="entry name" value="Hydrophobin_2"/>
    <property type="match status" value="1"/>
</dbReference>
<comment type="subcellular location">
    <subcellularLocation>
        <location evidence="1">Cell envelope</location>
    </subcellularLocation>
</comment>
<name>A0A9P9WVT9_9PEZI</name>
<dbReference type="InterPro" id="IPR010636">
    <property type="entry name" value="Class_II_hydrophobin"/>
</dbReference>
<dbReference type="CDD" id="cd23508">
    <property type="entry name" value="hydrophobin_II"/>
    <property type="match status" value="1"/>
</dbReference>
<proteinExistence type="inferred from homology"/>
<gene>
    <name evidence="6" type="ORF">JX265_001656</name>
</gene>
<evidence type="ECO:0000313" key="6">
    <source>
        <dbReference type="EMBL" id="KAI1880035.1"/>
    </source>
</evidence>
<accession>A0A9P9WVT9</accession>
<dbReference type="EMBL" id="JAFIMR010000003">
    <property type="protein sequence ID" value="KAI1880035.1"/>
    <property type="molecule type" value="Genomic_DNA"/>
</dbReference>
<dbReference type="InterPro" id="IPR036686">
    <property type="entry name" value="Class_II_Hydrophobin_sf"/>
</dbReference>
<feature type="chain" id="PRO_5040507874" evidence="5">
    <location>
        <begin position="18"/>
        <end position="149"/>
    </location>
</feature>
<evidence type="ECO:0000313" key="7">
    <source>
        <dbReference type="Proteomes" id="UP000829685"/>
    </source>
</evidence>
<dbReference type="Gene3D" id="3.20.120.10">
    <property type="entry name" value="Hydrophobin"/>
    <property type="match status" value="1"/>
</dbReference>
<dbReference type="PANTHER" id="PTHR42341:SF1">
    <property type="entry name" value="HYDROPHOBIN"/>
    <property type="match status" value="1"/>
</dbReference>
<evidence type="ECO:0000256" key="5">
    <source>
        <dbReference type="SAM" id="SignalP"/>
    </source>
</evidence>
<keyword evidence="5" id="KW-0732">Signal</keyword>
<comment type="similarity">
    <text evidence="2">Belongs to the cerato-ulmin hydrophobin family.</text>
</comment>